<accession>A0A8H9LXZ3</accession>
<keyword evidence="2" id="KW-0732">Signal</keyword>
<reference evidence="3 4" key="1">
    <citation type="journal article" date="2014" name="Int. J. Syst. Evol. Microbiol.">
        <title>Complete genome sequence of Corynebacterium casei LMG S-19264T (=DSM 44701T), isolated from a smear-ripened cheese.</title>
        <authorList>
            <consortium name="US DOE Joint Genome Institute (JGI-PGF)"/>
            <person name="Walter F."/>
            <person name="Albersmeier A."/>
            <person name="Kalinowski J."/>
            <person name="Ruckert C."/>
        </authorList>
    </citation>
    <scope>NUCLEOTIDE SEQUENCE [LARGE SCALE GENOMIC DNA]</scope>
    <source>
        <strain evidence="3 4">JCM 4434</strain>
    </source>
</reference>
<sequence length="305" mass="31930">MPRSPHRVATTGSAALVVTALGALLTGCAGPNHPVASSYPAAAAPTLADISATPSAAVPSAAPTDLSTLRLPIEQYVLTPAENAELTHATWVLAADCIQHHGITFPTPAALTGLRSGSEVPRRYGPADPAAAAKYGYHNPPAPDGNNVPTDNLSSLPTAQRTTVFSCHQDAQTRLTGGATFGSSPIGEQINSRSYTKAADDDRVKAAFTAWSACMKNAGYTYASPIDAYNDPHWQGTSTAGQQEIATAQADIACKQQTNLIGTWYAVDAAYQQQQIHAHQSELDRDRTAEQQQLTAARKALGQSG</sequence>
<comment type="caution">
    <text evidence="3">The sequence shown here is derived from an EMBL/GenBank/DDBJ whole genome shotgun (WGS) entry which is preliminary data.</text>
</comment>
<evidence type="ECO:0000256" key="2">
    <source>
        <dbReference type="SAM" id="SignalP"/>
    </source>
</evidence>
<evidence type="ECO:0000256" key="1">
    <source>
        <dbReference type="SAM" id="MobiDB-lite"/>
    </source>
</evidence>
<evidence type="ECO:0008006" key="5">
    <source>
        <dbReference type="Google" id="ProtNLM"/>
    </source>
</evidence>
<feature type="chain" id="PRO_5039587619" description="PknH-like extracellular domain-containing protein" evidence="2">
    <location>
        <begin position="30"/>
        <end position="305"/>
    </location>
</feature>
<dbReference type="PROSITE" id="PS51257">
    <property type="entry name" value="PROKAR_LIPOPROTEIN"/>
    <property type="match status" value="1"/>
</dbReference>
<protein>
    <recommendedName>
        <fullName evidence="5">PknH-like extracellular domain-containing protein</fullName>
    </recommendedName>
</protein>
<name>A0A8H9LXZ3_KITAU</name>
<evidence type="ECO:0000313" key="3">
    <source>
        <dbReference type="EMBL" id="GGV04576.1"/>
    </source>
</evidence>
<feature type="region of interest" description="Disordered" evidence="1">
    <location>
        <begin position="284"/>
        <end position="305"/>
    </location>
</feature>
<gene>
    <name evidence="3" type="ORF">GCM10010502_69160</name>
</gene>
<feature type="signal peptide" evidence="2">
    <location>
        <begin position="1"/>
        <end position="29"/>
    </location>
</feature>
<dbReference type="Proteomes" id="UP000610124">
    <property type="component" value="Unassembled WGS sequence"/>
</dbReference>
<dbReference type="EMBL" id="BMUB01000033">
    <property type="protein sequence ID" value="GGV04576.1"/>
    <property type="molecule type" value="Genomic_DNA"/>
</dbReference>
<organism evidence="3 4">
    <name type="scientific">Kitasatospora aureofaciens</name>
    <name type="common">Streptomyces aureofaciens</name>
    <dbReference type="NCBI Taxonomy" id="1894"/>
    <lineage>
        <taxon>Bacteria</taxon>
        <taxon>Bacillati</taxon>
        <taxon>Actinomycetota</taxon>
        <taxon>Actinomycetes</taxon>
        <taxon>Kitasatosporales</taxon>
        <taxon>Streptomycetaceae</taxon>
        <taxon>Kitasatospora</taxon>
    </lineage>
</organism>
<proteinExistence type="predicted"/>
<dbReference type="AlphaFoldDB" id="A0A8H9LXZ3"/>
<evidence type="ECO:0000313" key="4">
    <source>
        <dbReference type="Proteomes" id="UP000610124"/>
    </source>
</evidence>